<dbReference type="AlphaFoldDB" id="A0A2D0N9A6"/>
<keyword evidence="9" id="KW-1185">Reference proteome</keyword>
<dbReference type="InterPro" id="IPR002220">
    <property type="entry name" value="DapA-like"/>
</dbReference>
<evidence type="ECO:0000256" key="4">
    <source>
        <dbReference type="ARBA" id="ARBA00023277"/>
    </source>
</evidence>
<dbReference type="GO" id="GO:0016829">
    <property type="term" value="F:lyase activity"/>
    <property type="evidence" value="ECO:0007669"/>
    <property type="project" value="UniProtKB-KW"/>
</dbReference>
<evidence type="ECO:0000256" key="5">
    <source>
        <dbReference type="PIRNR" id="PIRNR001365"/>
    </source>
</evidence>
<feature type="binding site" evidence="7">
    <location>
        <position position="211"/>
    </location>
    <ligand>
        <name>pyruvate</name>
        <dbReference type="ChEBI" id="CHEBI:15361"/>
    </ligand>
</feature>
<dbReference type="Pfam" id="PF00701">
    <property type="entry name" value="DHDPS"/>
    <property type="match status" value="1"/>
</dbReference>
<evidence type="ECO:0000256" key="6">
    <source>
        <dbReference type="PIRSR" id="PIRSR001365-1"/>
    </source>
</evidence>
<dbReference type="PIRSF" id="PIRSF001365">
    <property type="entry name" value="DHDPS"/>
    <property type="match status" value="1"/>
</dbReference>
<dbReference type="PRINTS" id="PR00146">
    <property type="entry name" value="DHPICSNTHASE"/>
</dbReference>
<organism evidence="8 9">
    <name type="scientific">Flavilitoribacter nigricans (strain ATCC 23147 / DSM 23189 / NBRC 102662 / NCIMB 1420 / SS-2)</name>
    <name type="common">Lewinella nigricans</name>
    <dbReference type="NCBI Taxonomy" id="1122177"/>
    <lineage>
        <taxon>Bacteria</taxon>
        <taxon>Pseudomonadati</taxon>
        <taxon>Bacteroidota</taxon>
        <taxon>Saprospiria</taxon>
        <taxon>Saprospirales</taxon>
        <taxon>Lewinellaceae</taxon>
        <taxon>Flavilitoribacter</taxon>
    </lineage>
</organism>
<comment type="similarity">
    <text evidence="5">Belongs to the DapA family.</text>
</comment>
<evidence type="ECO:0000256" key="3">
    <source>
        <dbReference type="ARBA" id="ARBA00023239"/>
    </source>
</evidence>
<feature type="active site" description="Proton donor/acceptor" evidence="6">
    <location>
        <position position="139"/>
    </location>
</feature>
<dbReference type="PANTHER" id="PTHR12128:SF21">
    <property type="entry name" value="N-ACETYLNEURAMINATE LYASE"/>
    <property type="match status" value="1"/>
</dbReference>
<name>A0A2D0N9A6_FLAN2</name>
<dbReference type="Proteomes" id="UP000223913">
    <property type="component" value="Unassembled WGS sequence"/>
</dbReference>
<proteinExistence type="inferred from homology"/>
<dbReference type="InterPro" id="IPR013785">
    <property type="entry name" value="Aldolase_TIM"/>
</dbReference>
<dbReference type="OrthoDB" id="9778880at2"/>
<keyword evidence="2" id="KW-0963">Cytoplasm</keyword>
<keyword evidence="3 5" id="KW-0456">Lyase</keyword>
<dbReference type="PANTHER" id="PTHR12128">
    <property type="entry name" value="DIHYDRODIPICOLINATE SYNTHASE"/>
    <property type="match status" value="1"/>
</dbReference>
<dbReference type="SMART" id="SM01130">
    <property type="entry name" value="DHDPS"/>
    <property type="match status" value="1"/>
</dbReference>
<protein>
    <submittedName>
        <fullName evidence="8">Dihydrodipicolinate synthetase</fullName>
    </submittedName>
</protein>
<comment type="caution">
    <text evidence="8">The sequence shown here is derived from an EMBL/GenBank/DDBJ whole genome shotgun (WGS) entry which is preliminary data.</text>
</comment>
<gene>
    <name evidence="8" type="ORF">CRP01_18160</name>
</gene>
<dbReference type="GO" id="GO:0005737">
    <property type="term" value="C:cytoplasm"/>
    <property type="evidence" value="ECO:0007669"/>
    <property type="project" value="UniProtKB-SubCell"/>
</dbReference>
<evidence type="ECO:0000256" key="1">
    <source>
        <dbReference type="ARBA" id="ARBA00004496"/>
    </source>
</evidence>
<evidence type="ECO:0000256" key="2">
    <source>
        <dbReference type="ARBA" id="ARBA00022490"/>
    </source>
</evidence>
<dbReference type="Gene3D" id="3.20.20.70">
    <property type="entry name" value="Aldolase class I"/>
    <property type="match status" value="1"/>
</dbReference>
<feature type="active site" description="Schiff-base intermediate with substrate" evidence="6">
    <location>
        <position position="169"/>
    </location>
</feature>
<accession>A0A2D0N9A6</accession>
<reference evidence="8 9" key="1">
    <citation type="submission" date="2017-10" db="EMBL/GenBank/DDBJ databases">
        <title>The draft genome sequence of Lewinella nigricans NBRC 102662.</title>
        <authorList>
            <person name="Wang K."/>
        </authorList>
    </citation>
    <scope>NUCLEOTIDE SEQUENCE [LARGE SCALE GENOMIC DNA]</scope>
    <source>
        <strain evidence="8 9">NBRC 102662</strain>
    </source>
</reference>
<dbReference type="RefSeq" id="WP_099151501.1">
    <property type="nucleotide sequence ID" value="NZ_PDUD01000023.1"/>
</dbReference>
<sequence>MEKLTGLIAAPFTPFDEKGALATDRVADLAALYGQNGVRGAFIAGSTGECASLSLAEKEALMFAWADTKAVNPDLKLLYLLGGTCLQDIQHLAGKAAELKLDGISLVAPYYFRPSSVETLVDFCQEAAAAAPDLPFYYYHIPSLSGGFYSMTRFLELAAPKIPNLAGIKYSHSDIMEFQACLAFQNEKFDLLWGTDEALLSGMVAGAKGAVGSTYNYAAPLYHRIIRAFNEGDLEEARRLQLLSVRIVELLVKYGGIGAGKAFMKLIGVDCGWSRPPVGHPKSADLDKLRSELEALGFFDFCNRYETLQSK</sequence>
<evidence type="ECO:0000313" key="9">
    <source>
        <dbReference type="Proteomes" id="UP000223913"/>
    </source>
</evidence>
<feature type="binding site" evidence="7">
    <location>
        <position position="47"/>
    </location>
    <ligand>
        <name>pyruvate</name>
        <dbReference type="ChEBI" id="CHEBI:15361"/>
    </ligand>
</feature>
<evidence type="ECO:0000313" key="8">
    <source>
        <dbReference type="EMBL" id="PHN04956.1"/>
    </source>
</evidence>
<evidence type="ECO:0000256" key="7">
    <source>
        <dbReference type="PIRSR" id="PIRSR001365-2"/>
    </source>
</evidence>
<comment type="subcellular location">
    <subcellularLocation>
        <location evidence="1">Cytoplasm</location>
    </subcellularLocation>
</comment>
<keyword evidence="4" id="KW-0119">Carbohydrate metabolism</keyword>
<dbReference type="EMBL" id="PDUD01000023">
    <property type="protein sequence ID" value="PHN04956.1"/>
    <property type="molecule type" value="Genomic_DNA"/>
</dbReference>
<dbReference type="SUPFAM" id="SSF51569">
    <property type="entry name" value="Aldolase"/>
    <property type="match status" value="1"/>
</dbReference>